<feature type="compositionally biased region" description="Basic and acidic residues" evidence="1">
    <location>
        <begin position="789"/>
        <end position="800"/>
    </location>
</feature>
<feature type="compositionally biased region" description="Basic and acidic residues" evidence="1">
    <location>
        <begin position="934"/>
        <end position="943"/>
    </location>
</feature>
<feature type="compositionally biased region" description="Polar residues" evidence="1">
    <location>
        <begin position="547"/>
        <end position="556"/>
    </location>
</feature>
<dbReference type="GeneID" id="19974722"/>
<feature type="compositionally biased region" description="Basic and acidic residues" evidence="1">
    <location>
        <begin position="754"/>
        <end position="766"/>
    </location>
</feature>
<evidence type="ECO:0000313" key="3">
    <source>
        <dbReference type="Proteomes" id="UP000030752"/>
    </source>
</evidence>
<feature type="compositionally biased region" description="Low complexity" evidence="1">
    <location>
        <begin position="393"/>
        <end position="405"/>
    </location>
</feature>
<sequence length="1057" mass="114335">MPKVTRSVLIKPVQRTSLRPTRNLSNGDPDTTAPGPDPLLEQSPSSELARMDTTVSISSSVQPVRTQCPKSRSSIARPGKLMQTKPLPALPTGQVLKRQLPPPPPPECCTSIPRIDTQNHYLNCDQQIMPTSSINSRSCLPRLRDSTYPVPLKHSPLIAGAFDVHQWAPLNSSSGSARSSLQRLSSKVLRKVTHGKPQAEITVSRPLSTAQAELHGSVPLPYEALPQAKDPPVLVPTAFTPKILLRGTTPAEALHRVGNTVRISHSGHRDKPNNDIRIWPLFYSRSKSKKADPQSGNLQRNTIKGSLPGRSRSYSSESKVLKAYRPNIPPGRSYSQRRKGGLWPPTAPTRPPRPEQPLFSTIEEQHRRNVDVLALRPPPRPPTSLRQPEGDISPSRSCSSSPVSRLTPLEDGVRVKLHRHRALLALGGRSCPPVSPTITEKRSQQSIPLPHSSFASGGPANCGTDDAIGAVPPHRETSFRPASRDSIRAECIGNPDPKSHPRGLPGPDLCYPASDQSKRPTFLDQHILSGPGPELAWWELQAAHSRTPQPSKQSISRPLVRDVATSASSGGESKGESKGKAPLRESDVALKQQAKEQMASTPPFREQYKNEQRNFQRGRQLARNAFQKHREGGKWNFSEYEQGVDNANTYSNKNGNASKGFNFRIIPTGMSSDNVTNNGAGTASEVNSTGAVHGRGGGSSSSSLTGLKATVLCNGKPAPSLNAYEAAHAVKSSPSARSYRRVGSSSSSGAVILKEQKELTKPESLRVRSQAGAAGPSKPTTQSGPNVPLERKGDEGEKSAARPRVALSATPRRRPPPPPPRIPPTIPATSTSAASTHGGQETQRRRPADPPPPPPAQRALPTPPPPVPPRSERRPRLGDDWNGSAIQDPKQGMLSGHSKKKSLSTVAENAREILVPATPRNLERPSGAGQLRAARHEVSKDLSRSSVYSDGGQACESASESESEHFWSEDDGCAGGADGEGSSKRTTPEKAGAWEDPGGWEGETTKDGGGEVAEETHLVEYYLEEQRKEVEEKKREDEERRLRVANLMARLKDGNMF</sequence>
<feature type="region of interest" description="Disordered" evidence="1">
    <location>
        <begin position="287"/>
        <end position="406"/>
    </location>
</feature>
<gene>
    <name evidence="2" type="ORF">HMPREF1541_07383</name>
</gene>
<feature type="region of interest" description="Disordered" evidence="1">
    <location>
        <begin position="681"/>
        <end position="703"/>
    </location>
</feature>
<dbReference type="AlphaFoldDB" id="W2RN44"/>
<keyword evidence="3" id="KW-1185">Reference proteome</keyword>
<feature type="compositionally biased region" description="Low complexity" evidence="1">
    <location>
        <begin position="735"/>
        <end position="751"/>
    </location>
</feature>
<feature type="compositionally biased region" description="Polar residues" evidence="1">
    <location>
        <begin position="53"/>
        <end position="74"/>
    </location>
</feature>
<feature type="region of interest" description="Disordered" evidence="1">
    <location>
        <begin position="1"/>
        <end position="106"/>
    </location>
</feature>
<organism evidence="2 3">
    <name type="scientific">Cyphellophora europaea (strain CBS 101466)</name>
    <name type="common">Phialophora europaea</name>
    <dbReference type="NCBI Taxonomy" id="1220924"/>
    <lineage>
        <taxon>Eukaryota</taxon>
        <taxon>Fungi</taxon>
        <taxon>Dikarya</taxon>
        <taxon>Ascomycota</taxon>
        <taxon>Pezizomycotina</taxon>
        <taxon>Eurotiomycetes</taxon>
        <taxon>Chaetothyriomycetidae</taxon>
        <taxon>Chaetothyriales</taxon>
        <taxon>Cyphellophoraceae</taxon>
        <taxon>Cyphellophora</taxon>
    </lineage>
</organism>
<feature type="compositionally biased region" description="Pro residues" evidence="1">
    <location>
        <begin position="345"/>
        <end position="355"/>
    </location>
</feature>
<feature type="region of interest" description="Disordered" evidence="1">
    <location>
        <begin position="547"/>
        <end position="613"/>
    </location>
</feature>
<feature type="compositionally biased region" description="Basic and acidic residues" evidence="1">
    <location>
        <begin position="1003"/>
        <end position="1012"/>
    </location>
</feature>
<feature type="compositionally biased region" description="Basic and acidic residues" evidence="1">
    <location>
        <begin position="573"/>
        <end position="588"/>
    </location>
</feature>
<feature type="region of interest" description="Disordered" evidence="1">
    <location>
        <begin position="732"/>
        <end position="1012"/>
    </location>
</feature>
<dbReference type="EMBL" id="KB822723">
    <property type="protein sequence ID" value="ETN37760.1"/>
    <property type="molecule type" value="Genomic_DNA"/>
</dbReference>
<dbReference type="VEuPathDB" id="FungiDB:HMPREF1541_07383"/>
<evidence type="ECO:0000313" key="2">
    <source>
        <dbReference type="EMBL" id="ETN37760.1"/>
    </source>
</evidence>
<feature type="compositionally biased region" description="Polar residues" evidence="1">
    <location>
        <begin position="294"/>
        <end position="304"/>
    </location>
</feature>
<dbReference type="HOGENOM" id="CLU_289840_0_0_1"/>
<name>W2RN44_CYPE1</name>
<evidence type="ECO:0000256" key="1">
    <source>
        <dbReference type="SAM" id="MobiDB-lite"/>
    </source>
</evidence>
<feature type="compositionally biased region" description="Pro residues" evidence="1">
    <location>
        <begin position="816"/>
        <end position="826"/>
    </location>
</feature>
<reference evidence="2 3" key="1">
    <citation type="submission" date="2013-03" db="EMBL/GenBank/DDBJ databases">
        <title>The Genome Sequence of Phialophora europaea CBS 101466.</title>
        <authorList>
            <consortium name="The Broad Institute Genomics Platform"/>
            <person name="Cuomo C."/>
            <person name="de Hoog S."/>
            <person name="Gorbushina A."/>
            <person name="Walker B."/>
            <person name="Young S.K."/>
            <person name="Zeng Q."/>
            <person name="Gargeya S."/>
            <person name="Fitzgerald M."/>
            <person name="Haas B."/>
            <person name="Abouelleil A."/>
            <person name="Allen A.W."/>
            <person name="Alvarado L."/>
            <person name="Arachchi H.M."/>
            <person name="Berlin A.M."/>
            <person name="Chapman S.B."/>
            <person name="Gainer-Dewar J."/>
            <person name="Goldberg J."/>
            <person name="Griggs A."/>
            <person name="Gujja S."/>
            <person name="Hansen M."/>
            <person name="Howarth C."/>
            <person name="Imamovic A."/>
            <person name="Ireland A."/>
            <person name="Larimer J."/>
            <person name="McCowan C."/>
            <person name="Murphy C."/>
            <person name="Pearson M."/>
            <person name="Poon T.W."/>
            <person name="Priest M."/>
            <person name="Roberts A."/>
            <person name="Saif S."/>
            <person name="Shea T."/>
            <person name="Sisk P."/>
            <person name="Sykes S."/>
            <person name="Wortman J."/>
            <person name="Nusbaum C."/>
            <person name="Birren B."/>
        </authorList>
    </citation>
    <scope>NUCLEOTIDE SEQUENCE [LARGE SCALE GENOMIC DNA]</scope>
    <source>
        <strain evidence="2 3">CBS 101466</strain>
    </source>
</reference>
<feature type="compositionally biased region" description="Pro residues" evidence="1">
    <location>
        <begin position="849"/>
        <end position="869"/>
    </location>
</feature>
<feature type="compositionally biased region" description="Basic and acidic residues" evidence="1">
    <location>
        <begin position="870"/>
        <end position="879"/>
    </location>
</feature>
<dbReference type="Proteomes" id="UP000030752">
    <property type="component" value="Unassembled WGS sequence"/>
</dbReference>
<proteinExistence type="predicted"/>
<dbReference type="InParanoid" id="W2RN44"/>
<feature type="compositionally biased region" description="Polar residues" evidence="1">
    <location>
        <begin position="14"/>
        <end position="26"/>
    </location>
</feature>
<dbReference type="RefSeq" id="XP_008719929.1">
    <property type="nucleotide sequence ID" value="XM_008721707.1"/>
</dbReference>
<protein>
    <submittedName>
        <fullName evidence="2">Uncharacterized protein</fullName>
    </submittedName>
</protein>
<accession>W2RN44</accession>